<feature type="compositionally biased region" description="Basic residues" evidence="1">
    <location>
        <begin position="1"/>
        <end position="10"/>
    </location>
</feature>
<feature type="compositionally biased region" description="Basic and acidic residues" evidence="1">
    <location>
        <begin position="249"/>
        <end position="258"/>
    </location>
</feature>
<evidence type="ECO:0000256" key="1">
    <source>
        <dbReference type="SAM" id="MobiDB-lite"/>
    </source>
</evidence>
<feature type="compositionally biased region" description="Low complexity" evidence="1">
    <location>
        <begin position="263"/>
        <end position="278"/>
    </location>
</feature>
<comment type="caution">
    <text evidence="2">The sequence shown here is derived from an EMBL/GenBank/DDBJ whole genome shotgun (WGS) entry which is preliminary data.</text>
</comment>
<name>A0A4Y8CM37_9HELO</name>
<feature type="compositionally biased region" description="Basic and acidic residues" evidence="1">
    <location>
        <begin position="347"/>
        <end position="356"/>
    </location>
</feature>
<keyword evidence="3" id="KW-1185">Reference proteome</keyword>
<gene>
    <name evidence="2" type="ORF">BOTCAL_0478g00090</name>
</gene>
<feature type="compositionally biased region" description="Basic and acidic residues" evidence="1">
    <location>
        <begin position="85"/>
        <end position="97"/>
    </location>
</feature>
<dbReference type="Proteomes" id="UP000297299">
    <property type="component" value="Unassembled WGS sequence"/>
</dbReference>
<feature type="compositionally biased region" description="Basic and acidic residues" evidence="1">
    <location>
        <begin position="182"/>
        <end position="195"/>
    </location>
</feature>
<feature type="compositionally biased region" description="Polar residues" evidence="1">
    <location>
        <begin position="279"/>
        <end position="297"/>
    </location>
</feature>
<sequence length="540" mass="59321">MSPKVSKKRSVSTSAESRQSKRARVNLVSPKSGTSIPADKALSKTETNNDKSETTTPKPKLKIILTLKKDAEPSNAHSKAPSKATQERSIDASEKASQKKKSARTSVRSQKSTTTGSVDDAPSKKKKKQTEVKTKKIPVPSSKSPKVPRKQSARTSVEAKNTGPHVSLESVESTTSDCVDDTPSKTKPEAKKKTDAAPPVGKMITPKPLLPKPAASPAAPPAAPAPVPAKDVPSTSEVAQKQVSAIRKRSNDVDEAIIKTKAKTNANANANANENANTSTTPRTNQFVPINTPQPNSRARKPFREPKGAENSTVDGQTQPNNTEDELKSEVITNELDATNTTLPKPPPRDPVKSFGSKEKKAITVWMRVNNAAGARGNLAAFRDLLYTLGCLDPSFDHEILANFHHRIERYILRIKKSLKECGAVLFQEDDKLEMEPIFADWTVVWLEEDWDGVIDTRVYYTDNYLEKYSPTLEGENGNKAIAVELPVDEPFEEEAEILYVESPDERIANLARITNTNTIKVRVVPECDRNPYGMADWWK</sequence>
<dbReference type="OrthoDB" id="3555132at2759"/>
<feature type="compositionally biased region" description="Polar residues" evidence="1">
    <location>
        <begin position="104"/>
        <end position="117"/>
    </location>
</feature>
<feature type="compositionally biased region" description="Polar residues" evidence="1">
    <location>
        <begin position="310"/>
        <end position="322"/>
    </location>
</feature>
<evidence type="ECO:0000313" key="2">
    <source>
        <dbReference type="EMBL" id="TEY38759.1"/>
    </source>
</evidence>
<dbReference type="AlphaFoldDB" id="A0A4Y8CM37"/>
<reference evidence="2 3" key="1">
    <citation type="submission" date="2017-11" db="EMBL/GenBank/DDBJ databases">
        <title>Comparative genomics of Botrytis spp.</title>
        <authorList>
            <person name="Valero-Jimenez C.A."/>
            <person name="Tapia P."/>
            <person name="Veloso J."/>
            <person name="Silva-Moreno E."/>
            <person name="Staats M."/>
            <person name="Valdes J.H."/>
            <person name="Van Kan J.A.L."/>
        </authorList>
    </citation>
    <scope>NUCLEOTIDE SEQUENCE [LARGE SCALE GENOMIC DNA]</scope>
    <source>
        <strain evidence="2 3">MUCL2830</strain>
    </source>
</reference>
<feature type="compositionally biased region" description="Pro residues" evidence="1">
    <location>
        <begin position="218"/>
        <end position="227"/>
    </location>
</feature>
<evidence type="ECO:0000313" key="3">
    <source>
        <dbReference type="Proteomes" id="UP000297299"/>
    </source>
</evidence>
<feature type="compositionally biased region" description="Basic and acidic residues" evidence="1">
    <location>
        <begin position="41"/>
        <end position="53"/>
    </location>
</feature>
<dbReference type="EMBL" id="PHWZ01000477">
    <property type="protein sequence ID" value="TEY38759.1"/>
    <property type="molecule type" value="Genomic_DNA"/>
</dbReference>
<feature type="region of interest" description="Disordered" evidence="1">
    <location>
        <begin position="1"/>
        <end position="356"/>
    </location>
</feature>
<organism evidence="2 3">
    <name type="scientific">Botryotinia calthae</name>
    <dbReference type="NCBI Taxonomy" id="38488"/>
    <lineage>
        <taxon>Eukaryota</taxon>
        <taxon>Fungi</taxon>
        <taxon>Dikarya</taxon>
        <taxon>Ascomycota</taxon>
        <taxon>Pezizomycotina</taxon>
        <taxon>Leotiomycetes</taxon>
        <taxon>Helotiales</taxon>
        <taxon>Sclerotiniaceae</taxon>
        <taxon>Botryotinia</taxon>
    </lineage>
</organism>
<protein>
    <submittedName>
        <fullName evidence="2">Uncharacterized protein</fullName>
    </submittedName>
</protein>
<proteinExistence type="predicted"/>
<feature type="compositionally biased region" description="Low complexity" evidence="1">
    <location>
        <begin position="54"/>
        <end position="66"/>
    </location>
</feature>
<accession>A0A4Y8CM37</accession>